<dbReference type="AlphaFoldDB" id="A0A4Y1Z8F6"/>
<dbReference type="GO" id="GO:0016791">
    <property type="term" value="F:phosphatase activity"/>
    <property type="evidence" value="ECO:0007669"/>
    <property type="project" value="TreeGrafter"/>
</dbReference>
<dbReference type="GO" id="GO:0000287">
    <property type="term" value="F:magnesium ion binding"/>
    <property type="evidence" value="ECO:0007669"/>
    <property type="project" value="TreeGrafter"/>
</dbReference>
<dbReference type="EMBL" id="BEXB01000005">
    <property type="protein sequence ID" value="GAY75313.1"/>
    <property type="molecule type" value="Genomic_DNA"/>
</dbReference>
<comment type="caution">
    <text evidence="1">The sequence shown here is derived from an EMBL/GenBank/DDBJ whole genome shotgun (WGS) entry which is preliminary data.</text>
</comment>
<name>A0A4Y1Z8F6_9BACL</name>
<dbReference type="PANTHER" id="PTHR10000">
    <property type="entry name" value="PHOSPHOSERINE PHOSPHATASE"/>
    <property type="match status" value="1"/>
</dbReference>
<dbReference type="SUPFAM" id="SSF56784">
    <property type="entry name" value="HAD-like"/>
    <property type="match status" value="1"/>
</dbReference>
<dbReference type="InterPro" id="IPR006379">
    <property type="entry name" value="HAD-SF_hydro_IIB"/>
</dbReference>
<protein>
    <submittedName>
        <fullName evidence="1">Hydrolase</fullName>
    </submittedName>
</protein>
<sequence>MAIHLIFSDIDGTLINSHHELTERTIRAVQGCTSRGIPFVLVSARMPSGISPLQRQLGLSCPIICYSGALIVDALLQSSARCTQRQ</sequence>
<dbReference type="RefSeq" id="WP_262392205.1">
    <property type="nucleotide sequence ID" value="NZ_BEXB01000005.1"/>
</dbReference>
<gene>
    <name evidence="1" type="ORF">NBRC111894_867</name>
</gene>
<evidence type="ECO:0000313" key="2">
    <source>
        <dbReference type="Proteomes" id="UP000319716"/>
    </source>
</evidence>
<dbReference type="Pfam" id="PF08282">
    <property type="entry name" value="Hydrolase_3"/>
    <property type="match status" value="1"/>
</dbReference>
<reference evidence="1 2" key="1">
    <citation type="submission" date="2017-11" db="EMBL/GenBank/DDBJ databases">
        <title>Draft Genome Sequence of Sporolactobacillus inulinus NBRC 111894 Isolated from Koso, a Japanese Sugar-Vegetable Fermented Beverage.</title>
        <authorList>
            <person name="Chiou T.Y."/>
            <person name="Oshima K."/>
            <person name="Suda W."/>
            <person name="Hattori M."/>
            <person name="Takahashi T."/>
        </authorList>
    </citation>
    <scope>NUCLEOTIDE SEQUENCE [LARGE SCALE GENOMIC DNA]</scope>
    <source>
        <strain evidence="1 2">NBRC111894</strain>
    </source>
</reference>
<dbReference type="PANTHER" id="PTHR10000:SF8">
    <property type="entry name" value="HAD SUPERFAMILY HYDROLASE-LIKE, TYPE 3"/>
    <property type="match status" value="1"/>
</dbReference>
<organism evidence="1 2">
    <name type="scientific">Sporolactobacillus inulinus</name>
    <dbReference type="NCBI Taxonomy" id="2078"/>
    <lineage>
        <taxon>Bacteria</taxon>
        <taxon>Bacillati</taxon>
        <taxon>Bacillota</taxon>
        <taxon>Bacilli</taxon>
        <taxon>Bacillales</taxon>
        <taxon>Sporolactobacillaceae</taxon>
        <taxon>Sporolactobacillus</taxon>
    </lineage>
</organism>
<dbReference type="GO" id="GO:0005829">
    <property type="term" value="C:cytosol"/>
    <property type="evidence" value="ECO:0007669"/>
    <property type="project" value="TreeGrafter"/>
</dbReference>
<accession>A0A4Y1Z8F6</accession>
<dbReference type="InterPro" id="IPR023214">
    <property type="entry name" value="HAD_sf"/>
</dbReference>
<dbReference type="Proteomes" id="UP000319716">
    <property type="component" value="Unassembled WGS sequence"/>
</dbReference>
<evidence type="ECO:0000313" key="1">
    <source>
        <dbReference type="EMBL" id="GAY75313.1"/>
    </source>
</evidence>
<dbReference type="InterPro" id="IPR036412">
    <property type="entry name" value="HAD-like_sf"/>
</dbReference>
<proteinExistence type="predicted"/>
<dbReference type="NCBIfam" id="TIGR01484">
    <property type="entry name" value="HAD-SF-IIB"/>
    <property type="match status" value="1"/>
</dbReference>
<dbReference type="Gene3D" id="3.40.50.1000">
    <property type="entry name" value="HAD superfamily/HAD-like"/>
    <property type="match status" value="1"/>
</dbReference>
<keyword evidence="1" id="KW-0378">Hydrolase</keyword>